<name>A0A1Z5K315_FISSO</name>
<dbReference type="GO" id="GO:0006508">
    <property type="term" value="P:proteolysis"/>
    <property type="evidence" value="ECO:0007669"/>
    <property type="project" value="InterPro"/>
</dbReference>
<dbReference type="EMBL" id="BDSP01000151">
    <property type="protein sequence ID" value="GAX20643.1"/>
    <property type="molecule type" value="Genomic_DNA"/>
</dbReference>
<comment type="similarity">
    <text evidence="2">Belongs to the peptidase M14 family.</text>
</comment>
<evidence type="ECO:0000256" key="3">
    <source>
        <dbReference type="SAM" id="MobiDB-lite"/>
    </source>
</evidence>
<evidence type="ECO:0000256" key="2">
    <source>
        <dbReference type="ARBA" id="ARBA00005988"/>
    </source>
</evidence>
<comment type="caution">
    <text evidence="6">The sequence shown here is derived from an EMBL/GenBank/DDBJ whole genome shotgun (WGS) entry which is preliminary data.</text>
</comment>
<dbReference type="InterPro" id="IPR000834">
    <property type="entry name" value="Peptidase_M14"/>
</dbReference>
<dbReference type="SUPFAM" id="SSF53187">
    <property type="entry name" value="Zn-dependent exopeptidases"/>
    <property type="match status" value="1"/>
</dbReference>
<feature type="domain" description="Peptidase M14" evidence="5">
    <location>
        <begin position="56"/>
        <end position="352"/>
    </location>
</feature>
<feature type="chain" id="PRO_5013051953" description="Peptidase M14 domain-containing protein" evidence="4">
    <location>
        <begin position="19"/>
        <end position="675"/>
    </location>
</feature>
<feature type="compositionally biased region" description="Low complexity" evidence="3">
    <location>
        <begin position="619"/>
        <end position="633"/>
    </location>
</feature>
<dbReference type="AlphaFoldDB" id="A0A1Z5K315"/>
<sequence>MIYSRFWDILFLVTGAFASPATKISAVRKNDERDHNLPKFRRLQQKQTILEDYRLYEPYEIPLIFQNWTTLYPHLVQVTTAQEAYGLPPVGTTDDCPFDKVGCLIYIVTLQDYRIHPVGSESSKQLPEVLLNGQVHGDERVGPTAVLEAAQLLLMAAACEAHNTLVTNTDFQACRNELLDRGITDDHRSWLTRLLRTRRIVLIPTANPWGYYHDIRTEYEVDVNRDFAFDAEDATTCMQTIAARAINEVVREHMFQSGIVFHAGFEMIGYEWGANAYNGWRSPDDTSQSQIAEAHSRYGGGWDTSPSYVYGTMDQVIYTVHGSLEDWGYASSWDTDVVTQCAPTTYGGYAAEKTVYPPYTNRMFSMLVETSMDKTPTSDFGTSLDVLNPESSGNGHIPRNMRLSLLMIDLVEPYVWFTNDNGSSSDQLNTMVPFPESTGSSCRDNVIMQVEQATTMLEVSWEVGGAFQVDSTELWYAKWDDIPETVLDCRTQPTITAVQQYMQAGFLTGPLGGTGRFSTTGSTVFDGTISLSNFTHGDTIVILASARVDSSWSNSASLLRPQVSPQTHLANVRTNPEYYYETETNVVRGRLDWFSQPLTVKVVSSSVSTNAPTVSLSIPSSSSSSRVPLSSPTDVYDTTTLSPTTQQRINTLTSASYHANGSLAILLFGLLTYLV</sequence>
<dbReference type="CDD" id="cd00596">
    <property type="entry name" value="Peptidase_M14_like"/>
    <property type="match status" value="1"/>
</dbReference>
<reference evidence="6 7" key="1">
    <citation type="journal article" date="2015" name="Plant Cell">
        <title>Oil accumulation by the oleaginous diatom Fistulifera solaris as revealed by the genome and transcriptome.</title>
        <authorList>
            <person name="Tanaka T."/>
            <person name="Maeda Y."/>
            <person name="Veluchamy A."/>
            <person name="Tanaka M."/>
            <person name="Abida H."/>
            <person name="Marechal E."/>
            <person name="Bowler C."/>
            <person name="Muto M."/>
            <person name="Sunaga Y."/>
            <person name="Tanaka M."/>
            <person name="Yoshino T."/>
            <person name="Taniguchi T."/>
            <person name="Fukuda Y."/>
            <person name="Nemoto M."/>
            <person name="Matsumoto M."/>
            <person name="Wong P.S."/>
            <person name="Aburatani S."/>
            <person name="Fujibuchi W."/>
        </authorList>
    </citation>
    <scope>NUCLEOTIDE SEQUENCE [LARGE SCALE GENOMIC DNA]</scope>
    <source>
        <strain evidence="6 7">JPCC DA0580</strain>
    </source>
</reference>
<evidence type="ECO:0000259" key="5">
    <source>
        <dbReference type="SMART" id="SM00631"/>
    </source>
</evidence>
<dbReference type="Pfam" id="PF00246">
    <property type="entry name" value="Peptidase_M14"/>
    <property type="match status" value="1"/>
</dbReference>
<protein>
    <recommendedName>
        <fullName evidence="5">Peptidase M14 domain-containing protein</fullName>
    </recommendedName>
</protein>
<feature type="signal peptide" evidence="4">
    <location>
        <begin position="1"/>
        <end position="18"/>
    </location>
</feature>
<feature type="region of interest" description="Disordered" evidence="3">
    <location>
        <begin position="619"/>
        <end position="640"/>
    </location>
</feature>
<dbReference type="GO" id="GO:0004181">
    <property type="term" value="F:metallocarboxypeptidase activity"/>
    <property type="evidence" value="ECO:0007669"/>
    <property type="project" value="InterPro"/>
</dbReference>
<evidence type="ECO:0000256" key="4">
    <source>
        <dbReference type="SAM" id="SignalP"/>
    </source>
</evidence>
<dbReference type="PANTHER" id="PTHR11705:SF138">
    <property type="entry name" value="PEPTIDASE M14 CARBOXYPEPTIDASE A DOMAIN-CONTAINING PROTEIN"/>
    <property type="match status" value="1"/>
</dbReference>
<accession>A0A1Z5K315</accession>
<proteinExistence type="inferred from homology"/>
<dbReference type="GO" id="GO:0008270">
    <property type="term" value="F:zinc ion binding"/>
    <property type="evidence" value="ECO:0007669"/>
    <property type="project" value="InterPro"/>
</dbReference>
<dbReference type="GO" id="GO:0005615">
    <property type="term" value="C:extracellular space"/>
    <property type="evidence" value="ECO:0007669"/>
    <property type="project" value="TreeGrafter"/>
</dbReference>
<keyword evidence="7" id="KW-1185">Reference proteome</keyword>
<organism evidence="6 7">
    <name type="scientific">Fistulifera solaris</name>
    <name type="common">Oleaginous diatom</name>
    <dbReference type="NCBI Taxonomy" id="1519565"/>
    <lineage>
        <taxon>Eukaryota</taxon>
        <taxon>Sar</taxon>
        <taxon>Stramenopiles</taxon>
        <taxon>Ochrophyta</taxon>
        <taxon>Bacillariophyta</taxon>
        <taxon>Bacillariophyceae</taxon>
        <taxon>Bacillariophycidae</taxon>
        <taxon>Naviculales</taxon>
        <taxon>Naviculaceae</taxon>
        <taxon>Fistulifera</taxon>
    </lineage>
</organism>
<dbReference type="Gene3D" id="3.40.630.10">
    <property type="entry name" value="Zn peptidases"/>
    <property type="match status" value="1"/>
</dbReference>
<dbReference type="InParanoid" id="A0A1Z5K315"/>
<dbReference type="SMART" id="SM00631">
    <property type="entry name" value="Zn_pept"/>
    <property type="match status" value="1"/>
</dbReference>
<evidence type="ECO:0000313" key="6">
    <source>
        <dbReference type="EMBL" id="GAX20643.1"/>
    </source>
</evidence>
<dbReference type="Proteomes" id="UP000198406">
    <property type="component" value="Unassembled WGS sequence"/>
</dbReference>
<dbReference type="OrthoDB" id="10249045at2759"/>
<keyword evidence="4" id="KW-0732">Signal</keyword>
<evidence type="ECO:0000256" key="1">
    <source>
        <dbReference type="ARBA" id="ARBA00001947"/>
    </source>
</evidence>
<dbReference type="PANTHER" id="PTHR11705">
    <property type="entry name" value="PROTEASE FAMILY M14 CARBOXYPEPTIDASE A,B"/>
    <property type="match status" value="1"/>
</dbReference>
<evidence type="ECO:0000313" key="7">
    <source>
        <dbReference type="Proteomes" id="UP000198406"/>
    </source>
</evidence>
<comment type="cofactor">
    <cofactor evidence="1">
        <name>Zn(2+)</name>
        <dbReference type="ChEBI" id="CHEBI:29105"/>
    </cofactor>
</comment>
<gene>
    <name evidence="6" type="ORF">FisN_32Hh026</name>
</gene>